<accession>A0AAF0IBX0</accession>
<sequence>MSEDKLLQEAVQLLKQEKYRDLIKLYEGNQLLEALDYRHFRILAISYIQTLQYDEALKAFEKCIQKYPKIEERDQVIVEPLYLLAHKLLKNRQYKEFEKARDLLLSFNPDYYFFRSLIWKLKNFREMDKRGLFDQAISVINHVLEGENYLRSDTERERAREIWQEKCFTHLQKALEISGDLPFILEELGLLHILILDFEEAEKYLRKAYFMNPGCETILYHLGLLNEKKGFYEEALKYYKEALELDPSYELCATHIRLCNAKILLTNAVNEHRRGDLESAIIKYRAILELNPGDIEVLNKLRKAVKQYISKTILKVKEYISNQRFSEAESLLSKLVEEYPSEAEIKNMYYELAERLHQHDVIKQIVFRRERERDDSLILINALEVLRNKRLKLDDKINTLVEEFSKLSENLQFEILDKIKTLKTPSNNIEGSLDELITGELNRLKCSDSNLIPEVIDPGELPVYLALTIDLKAKIKNFIKKFRNWYSGIPVTVKYDYNAGTIVQKSDYIDCKAALLVDKLLEGPAAYQIWLKSDGSFTILKTQSYIEEQPLPNQRIGVWSFKIEDAGLHNRLIQLHRYEIKNIVENNS</sequence>
<reference evidence="4" key="1">
    <citation type="journal article" date="2017" name="Nature">
        <title>Asgard archaea illuminate the origin of eukaryotic cellular complexity.</title>
        <authorList>
            <person name="Zaremba-Niedzwiedzka K."/>
            <person name="Caceres E.F."/>
            <person name="Saw J.H."/>
            <person name="Backstrom D."/>
            <person name="Juzokaite L."/>
            <person name="Vancaester E."/>
            <person name="Seitz K.W."/>
            <person name="Anantharaman K."/>
            <person name="Starnawski P."/>
            <person name="Kjeldsen K.U."/>
            <person name="Scott M.B."/>
            <person name="Nunoura T."/>
            <person name="Banfield J.F."/>
            <person name="Schramm A."/>
            <person name="Baker B.J."/>
            <person name="Spang A."/>
            <person name="Ettema T.J.G."/>
        </authorList>
    </citation>
    <scope>NUCLEOTIDE SEQUENCE</scope>
    <source>
        <strain evidence="4">LCB_4</strain>
    </source>
</reference>
<dbReference type="PANTHER" id="PTHR44943:SF8">
    <property type="entry name" value="TPR REPEAT-CONTAINING PROTEIN MJ0263"/>
    <property type="match status" value="1"/>
</dbReference>
<feature type="repeat" description="TPR" evidence="3">
    <location>
        <begin position="216"/>
        <end position="249"/>
    </location>
</feature>
<dbReference type="PROSITE" id="PS50005">
    <property type="entry name" value="TPR"/>
    <property type="match status" value="2"/>
</dbReference>
<dbReference type="KEGG" id="oyw:OdinLCB4_002685"/>
<proteinExistence type="predicted"/>
<dbReference type="InterPro" id="IPR011990">
    <property type="entry name" value="TPR-like_helical_dom_sf"/>
</dbReference>
<evidence type="ECO:0000313" key="4">
    <source>
        <dbReference type="EMBL" id="WEU40840.1"/>
    </source>
</evidence>
<dbReference type="Proteomes" id="UP000186851">
    <property type="component" value="Chromosome"/>
</dbReference>
<dbReference type="Pfam" id="PF07719">
    <property type="entry name" value="TPR_2"/>
    <property type="match status" value="1"/>
</dbReference>
<evidence type="ECO:0000313" key="5">
    <source>
        <dbReference type="Proteomes" id="UP000186851"/>
    </source>
</evidence>
<evidence type="ECO:0000256" key="2">
    <source>
        <dbReference type="ARBA" id="ARBA00022803"/>
    </source>
</evidence>
<name>A0AAF0IBX0_ODILC</name>
<organism evidence="4 5">
    <name type="scientific">Odinarchaeota yellowstonii (strain LCB_4)</name>
    <dbReference type="NCBI Taxonomy" id="1841599"/>
    <lineage>
        <taxon>Archaea</taxon>
        <taxon>Promethearchaeati</taxon>
        <taxon>Candidatus Odinarchaeota</taxon>
        <taxon>Candidatus Odinarchaeia</taxon>
        <taxon>Candidatus Odinarchaeales</taxon>
        <taxon>Candidatus Odinarchaeaceae</taxon>
        <taxon>Candidatus Odinarchaeum</taxon>
    </lineage>
</organism>
<dbReference type="InterPro" id="IPR051685">
    <property type="entry name" value="Ycf3/AcsC/BcsC/TPR_MFPF"/>
</dbReference>
<dbReference type="SUPFAM" id="SSF48452">
    <property type="entry name" value="TPR-like"/>
    <property type="match status" value="1"/>
</dbReference>
<protein>
    <submittedName>
        <fullName evidence="4">Tetratricopeptide repeat protein</fullName>
    </submittedName>
</protein>
<reference evidence="4" key="2">
    <citation type="journal article" date="2022" name="Nat. Microbiol.">
        <title>A closed Candidatus Odinarchaeum chromosome exposes Asgard archaeal viruses.</title>
        <authorList>
            <person name="Tamarit D."/>
            <person name="Caceres E.F."/>
            <person name="Krupovic M."/>
            <person name="Nijland R."/>
            <person name="Eme L."/>
            <person name="Robinson N.P."/>
            <person name="Ettema T.J.G."/>
        </authorList>
    </citation>
    <scope>NUCLEOTIDE SEQUENCE</scope>
    <source>
        <strain evidence="4">LCB_4</strain>
    </source>
</reference>
<keyword evidence="2 3" id="KW-0802">TPR repeat</keyword>
<dbReference type="InterPro" id="IPR019734">
    <property type="entry name" value="TPR_rpt"/>
</dbReference>
<dbReference type="AlphaFoldDB" id="A0AAF0IBX0"/>
<dbReference type="Gene3D" id="1.25.40.10">
    <property type="entry name" value="Tetratricopeptide repeat domain"/>
    <property type="match status" value="3"/>
</dbReference>
<feature type="repeat" description="TPR" evidence="3">
    <location>
        <begin position="37"/>
        <end position="70"/>
    </location>
</feature>
<evidence type="ECO:0000256" key="3">
    <source>
        <dbReference type="PROSITE-ProRule" id="PRU00339"/>
    </source>
</evidence>
<keyword evidence="1" id="KW-0677">Repeat</keyword>
<dbReference type="PANTHER" id="PTHR44943">
    <property type="entry name" value="CELLULOSE SYNTHASE OPERON PROTEIN C"/>
    <property type="match status" value="1"/>
</dbReference>
<dbReference type="InterPro" id="IPR013105">
    <property type="entry name" value="TPR_2"/>
</dbReference>
<dbReference type="EMBL" id="CP091871">
    <property type="protein sequence ID" value="WEU40840.1"/>
    <property type="molecule type" value="Genomic_DNA"/>
</dbReference>
<dbReference type="Pfam" id="PF13174">
    <property type="entry name" value="TPR_6"/>
    <property type="match status" value="1"/>
</dbReference>
<gene>
    <name evidence="4" type="ORF">OdinLCB4_002685</name>
</gene>
<evidence type="ECO:0000256" key="1">
    <source>
        <dbReference type="ARBA" id="ARBA00022737"/>
    </source>
</evidence>
<dbReference type="SMART" id="SM00028">
    <property type="entry name" value="TPR"/>
    <property type="match status" value="4"/>
</dbReference>
<dbReference type="PROSITE" id="PS50293">
    <property type="entry name" value="TPR_REGION"/>
    <property type="match status" value="1"/>
</dbReference>